<proteinExistence type="predicted"/>
<gene>
    <name evidence="2" type="ORF">ACFQGP_07260</name>
</gene>
<reference evidence="3" key="1">
    <citation type="journal article" date="2019" name="Int. J. Syst. Evol. Microbiol.">
        <title>The Global Catalogue of Microorganisms (GCM) 10K type strain sequencing project: providing services to taxonomists for standard genome sequencing and annotation.</title>
        <authorList>
            <consortium name="The Broad Institute Genomics Platform"/>
            <consortium name="The Broad Institute Genome Sequencing Center for Infectious Disease"/>
            <person name="Wu L."/>
            <person name="Ma J."/>
        </authorList>
    </citation>
    <scope>NUCLEOTIDE SEQUENCE [LARGE SCALE GENOMIC DNA]</scope>
    <source>
        <strain evidence="3">CCM 8904</strain>
    </source>
</reference>
<name>A0ABW1RBW9_9LACO</name>
<organism evidence="2 3">
    <name type="scientific">Loigolactobacillus jiayinensis</name>
    <dbReference type="NCBI Taxonomy" id="2486016"/>
    <lineage>
        <taxon>Bacteria</taxon>
        <taxon>Bacillati</taxon>
        <taxon>Bacillota</taxon>
        <taxon>Bacilli</taxon>
        <taxon>Lactobacillales</taxon>
        <taxon>Lactobacillaceae</taxon>
        <taxon>Loigolactobacillus</taxon>
    </lineage>
</organism>
<protein>
    <submittedName>
        <fullName evidence="2">Uncharacterized protein</fullName>
    </submittedName>
</protein>
<feature type="region of interest" description="Disordered" evidence="1">
    <location>
        <begin position="62"/>
        <end position="84"/>
    </location>
</feature>
<dbReference type="Proteomes" id="UP001596289">
    <property type="component" value="Unassembled WGS sequence"/>
</dbReference>
<evidence type="ECO:0000313" key="3">
    <source>
        <dbReference type="Proteomes" id="UP001596289"/>
    </source>
</evidence>
<evidence type="ECO:0000256" key="1">
    <source>
        <dbReference type="SAM" id="MobiDB-lite"/>
    </source>
</evidence>
<comment type="caution">
    <text evidence="2">The sequence shown here is derived from an EMBL/GenBank/DDBJ whole genome shotgun (WGS) entry which is preliminary data.</text>
</comment>
<dbReference type="RefSeq" id="WP_125552697.1">
    <property type="nucleotide sequence ID" value="NZ_JBHSSL010000041.1"/>
</dbReference>
<keyword evidence="3" id="KW-1185">Reference proteome</keyword>
<dbReference type="EMBL" id="JBHSSL010000041">
    <property type="protein sequence ID" value="MFC6170370.1"/>
    <property type="molecule type" value="Genomic_DNA"/>
</dbReference>
<accession>A0ABW1RBW9</accession>
<evidence type="ECO:0000313" key="2">
    <source>
        <dbReference type="EMBL" id="MFC6170370.1"/>
    </source>
</evidence>
<sequence>MTEIKDNSIAVPAVLADVHPTNKGITKLSLEVDTPILGPNIVALAAQINSMVGLTITPKQTELNTDDSEDANPNQTELIDGDKQ</sequence>